<dbReference type="AlphaFoldDB" id="A0A9J2PY35"/>
<evidence type="ECO:0000256" key="1">
    <source>
        <dbReference type="SAM" id="Coils"/>
    </source>
</evidence>
<dbReference type="Proteomes" id="UP000036681">
    <property type="component" value="Unplaced"/>
</dbReference>
<proteinExistence type="predicted"/>
<name>A0A9J2PY35_ASCLU</name>
<organism evidence="2 3">
    <name type="scientific">Ascaris lumbricoides</name>
    <name type="common">Giant roundworm</name>
    <dbReference type="NCBI Taxonomy" id="6252"/>
    <lineage>
        <taxon>Eukaryota</taxon>
        <taxon>Metazoa</taxon>
        <taxon>Ecdysozoa</taxon>
        <taxon>Nematoda</taxon>
        <taxon>Chromadorea</taxon>
        <taxon>Rhabditida</taxon>
        <taxon>Spirurina</taxon>
        <taxon>Ascaridomorpha</taxon>
        <taxon>Ascaridoidea</taxon>
        <taxon>Ascarididae</taxon>
        <taxon>Ascaris</taxon>
    </lineage>
</organism>
<reference evidence="3" key="1">
    <citation type="submission" date="2023-03" db="UniProtKB">
        <authorList>
            <consortium name="WormBaseParasite"/>
        </authorList>
    </citation>
    <scope>IDENTIFICATION</scope>
</reference>
<protein>
    <submittedName>
        <fullName evidence="3">Biogenesis of lysosome-related organelles complex 1 subunit 5</fullName>
    </submittedName>
</protein>
<evidence type="ECO:0000313" key="2">
    <source>
        <dbReference type="Proteomes" id="UP000036681"/>
    </source>
</evidence>
<dbReference type="WBParaSite" id="ALUE_0001507601-mRNA-1">
    <property type="protein sequence ID" value="ALUE_0001507601-mRNA-1"/>
    <property type="gene ID" value="ALUE_0001507601"/>
</dbReference>
<evidence type="ECO:0000313" key="3">
    <source>
        <dbReference type="WBParaSite" id="ALUE_0001507601-mRNA-1"/>
    </source>
</evidence>
<keyword evidence="1" id="KW-0175">Coiled coil</keyword>
<accession>A0A9J2PY35</accession>
<keyword evidence="2" id="KW-1185">Reference proteome</keyword>
<sequence>MLESIREAFANVQTELSNRYQLSIEQIEQVNNENIRLANLCSTRMGRAQQMCNERAECVLAMHEHFRALPQISKQLKELNRQVDKLKRFCVQTELAMTHLEALYTMTIGEQEIEAKKATLKKEKQHFNETARKELSWISSQSRTNVFTEDERRLQEVVDEDAEKREELMLEEFLSR</sequence>
<feature type="coiled-coil region" evidence="1">
    <location>
        <begin position="69"/>
        <end position="130"/>
    </location>
</feature>